<comment type="caution">
    <text evidence="10">The sequence shown here is derived from an EMBL/GenBank/DDBJ whole genome shotgun (WGS) entry which is preliminary data.</text>
</comment>
<dbReference type="InterPro" id="IPR001789">
    <property type="entry name" value="Sig_transdc_resp-reg_receiver"/>
</dbReference>
<protein>
    <submittedName>
        <fullName evidence="10">DNA-binding response regulator</fullName>
    </submittedName>
</protein>
<dbReference type="PROSITE" id="PS50110">
    <property type="entry name" value="RESPONSE_REGULATORY"/>
    <property type="match status" value="1"/>
</dbReference>
<dbReference type="PROSITE" id="PS51755">
    <property type="entry name" value="OMPR_PHOB"/>
    <property type="match status" value="1"/>
</dbReference>
<evidence type="ECO:0000313" key="10">
    <source>
        <dbReference type="EMBL" id="PMR68500.1"/>
    </source>
</evidence>
<keyword evidence="3" id="KW-0805">Transcription regulation</keyword>
<dbReference type="PANTHER" id="PTHR48111:SF22">
    <property type="entry name" value="REGULATOR OF RPOS"/>
    <property type="match status" value="1"/>
</dbReference>
<dbReference type="AlphaFoldDB" id="A0A2N7TJY5"/>
<feature type="domain" description="OmpR/PhoB-type" evidence="9">
    <location>
        <begin position="126"/>
        <end position="223"/>
    </location>
</feature>
<sequence>MHVLIIEDNPDIIANLYGYLEPLGYTLDVARNGNAGIPCATGSFHDAIVLDLSLPGMDGVEVCRTLRREYRLATPILMLTARDTVHDKLTGFEVGADDYLVKPYSLPELDARLKALIRRARNEHVQSVLTFGELRLDTSTSQATRAGQPLDPTPTGYKILTALMRAAPALMPREVLEREVWGDNPPNSDALRTHIHTLRQVLDKPFPYPMLLTLPGTGYRLTDIDET</sequence>
<dbReference type="Pfam" id="PF00072">
    <property type="entry name" value="Response_reg"/>
    <property type="match status" value="1"/>
</dbReference>
<feature type="domain" description="Response regulatory" evidence="8">
    <location>
        <begin position="2"/>
        <end position="117"/>
    </location>
</feature>
<feature type="modified residue" description="4-aspartylphosphate" evidence="6">
    <location>
        <position position="51"/>
    </location>
</feature>
<dbReference type="Proteomes" id="UP000235346">
    <property type="component" value="Unassembled WGS sequence"/>
</dbReference>
<dbReference type="RefSeq" id="WP_102628634.1">
    <property type="nucleotide sequence ID" value="NZ_PDOH01000060.1"/>
</dbReference>
<evidence type="ECO:0000256" key="3">
    <source>
        <dbReference type="ARBA" id="ARBA00023015"/>
    </source>
</evidence>
<keyword evidence="5" id="KW-0804">Transcription</keyword>
<keyword evidence="2" id="KW-0902">Two-component regulatory system</keyword>
<dbReference type="InterPro" id="IPR036388">
    <property type="entry name" value="WH-like_DNA-bd_sf"/>
</dbReference>
<dbReference type="Pfam" id="PF00486">
    <property type="entry name" value="Trans_reg_C"/>
    <property type="match status" value="1"/>
</dbReference>
<evidence type="ECO:0000259" key="8">
    <source>
        <dbReference type="PROSITE" id="PS50110"/>
    </source>
</evidence>
<dbReference type="CDD" id="cd00383">
    <property type="entry name" value="trans_reg_C"/>
    <property type="match status" value="1"/>
</dbReference>
<keyword evidence="11" id="KW-1185">Reference proteome</keyword>
<dbReference type="GO" id="GO:0006355">
    <property type="term" value="P:regulation of DNA-templated transcription"/>
    <property type="evidence" value="ECO:0007669"/>
    <property type="project" value="InterPro"/>
</dbReference>
<evidence type="ECO:0000256" key="2">
    <source>
        <dbReference type="ARBA" id="ARBA00023012"/>
    </source>
</evidence>
<organism evidence="10 11">
    <name type="scientific">Halomonas heilongjiangensis</name>
    <dbReference type="NCBI Taxonomy" id="1387883"/>
    <lineage>
        <taxon>Bacteria</taxon>
        <taxon>Pseudomonadati</taxon>
        <taxon>Pseudomonadota</taxon>
        <taxon>Gammaproteobacteria</taxon>
        <taxon>Oceanospirillales</taxon>
        <taxon>Halomonadaceae</taxon>
        <taxon>Halomonas</taxon>
    </lineage>
</organism>
<reference evidence="10 11" key="1">
    <citation type="submission" date="2018-01" db="EMBL/GenBank/DDBJ databases">
        <title>Halomonas endophytica sp. nov., isolated from storage liquid in the stems of Populus euphratica.</title>
        <authorList>
            <person name="Chen C."/>
        </authorList>
    </citation>
    <scope>NUCLEOTIDE SEQUENCE [LARGE SCALE GENOMIC DNA]</scope>
    <source>
        <strain evidence="10 11">DSM 26881</strain>
    </source>
</reference>
<evidence type="ECO:0000313" key="11">
    <source>
        <dbReference type="Proteomes" id="UP000235346"/>
    </source>
</evidence>
<keyword evidence="1 6" id="KW-0597">Phosphoprotein</keyword>
<dbReference type="GO" id="GO:0000156">
    <property type="term" value="F:phosphorelay response regulator activity"/>
    <property type="evidence" value="ECO:0007669"/>
    <property type="project" value="TreeGrafter"/>
</dbReference>
<dbReference type="InterPro" id="IPR001867">
    <property type="entry name" value="OmpR/PhoB-type_DNA-bd"/>
</dbReference>
<dbReference type="SMART" id="SM00862">
    <property type="entry name" value="Trans_reg_C"/>
    <property type="match status" value="1"/>
</dbReference>
<evidence type="ECO:0000256" key="6">
    <source>
        <dbReference type="PROSITE-ProRule" id="PRU00169"/>
    </source>
</evidence>
<evidence type="ECO:0000259" key="9">
    <source>
        <dbReference type="PROSITE" id="PS51755"/>
    </source>
</evidence>
<dbReference type="Gene3D" id="1.10.10.10">
    <property type="entry name" value="Winged helix-like DNA-binding domain superfamily/Winged helix DNA-binding domain"/>
    <property type="match status" value="1"/>
</dbReference>
<evidence type="ECO:0000256" key="5">
    <source>
        <dbReference type="ARBA" id="ARBA00023163"/>
    </source>
</evidence>
<dbReference type="Gene3D" id="6.10.250.690">
    <property type="match status" value="1"/>
</dbReference>
<dbReference type="EMBL" id="PNRE01000065">
    <property type="protein sequence ID" value="PMR68500.1"/>
    <property type="molecule type" value="Genomic_DNA"/>
</dbReference>
<feature type="DNA-binding region" description="OmpR/PhoB-type" evidence="7">
    <location>
        <begin position="126"/>
        <end position="223"/>
    </location>
</feature>
<dbReference type="InterPro" id="IPR039420">
    <property type="entry name" value="WalR-like"/>
</dbReference>
<evidence type="ECO:0000256" key="4">
    <source>
        <dbReference type="ARBA" id="ARBA00023125"/>
    </source>
</evidence>
<dbReference type="GO" id="GO:0032993">
    <property type="term" value="C:protein-DNA complex"/>
    <property type="evidence" value="ECO:0007669"/>
    <property type="project" value="TreeGrafter"/>
</dbReference>
<proteinExistence type="predicted"/>
<name>A0A2N7TJY5_9GAMM</name>
<dbReference type="SUPFAM" id="SSF52172">
    <property type="entry name" value="CheY-like"/>
    <property type="match status" value="1"/>
</dbReference>
<dbReference type="GO" id="GO:0005829">
    <property type="term" value="C:cytosol"/>
    <property type="evidence" value="ECO:0007669"/>
    <property type="project" value="TreeGrafter"/>
</dbReference>
<gene>
    <name evidence="10" type="ORF">C1H66_14715</name>
</gene>
<dbReference type="Gene3D" id="3.40.50.2300">
    <property type="match status" value="1"/>
</dbReference>
<accession>A0A2N7TJY5</accession>
<keyword evidence="4 7" id="KW-0238">DNA-binding</keyword>
<dbReference type="SMART" id="SM00448">
    <property type="entry name" value="REC"/>
    <property type="match status" value="1"/>
</dbReference>
<dbReference type="PANTHER" id="PTHR48111">
    <property type="entry name" value="REGULATOR OF RPOS"/>
    <property type="match status" value="1"/>
</dbReference>
<dbReference type="InterPro" id="IPR011006">
    <property type="entry name" value="CheY-like_superfamily"/>
</dbReference>
<evidence type="ECO:0000256" key="1">
    <source>
        <dbReference type="ARBA" id="ARBA00022553"/>
    </source>
</evidence>
<dbReference type="OrthoDB" id="9802426at2"/>
<dbReference type="GO" id="GO:0000976">
    <property type="term" value="F:transcription cis-regulatory region binding"/>
    <property type="evidence" value="ECO:0007669"/>
    <property type="project" value="TreeGrafter"/>
</dbReference>
<evidence type="ECO:0000256" key="7">
    <source>
        <dbReference type="PROSITE-ProRule" id="PRU01091"/>
    </source>
</evidence>